<dbReference type="PANTHER" id="PTHR43477">
    <property type="entry name" value="DIHYDROANTICAPSIN 7-DEHYDROGENASE"/>
    <property type="match status" value="1"/>
</dbReference>
<dbReference type="InterPro" id="IPR036291">
    <property type="entry name" value="NAD(P)-bd_dom_sf"/>
</dbReference>
<evidence type="ECO:0000313" key="4">
    <source>
        <dbReference type="Proteomes" id="UP000239494"/>
    </source>
</evidence>
<evidence type="ECO:0000256" key="2">
    <source>
        <dbReference type="ARBA" id="ARBA00023002"/>
    </source>
</evidence>
<name>A0A2T0SQA2_9PSEU</name>
<dbReference type="OrthoDB" id="9806974at2"/>
<dbReference type="RefSeq" id="WP_106193102.1">
    <property type="nucleotide sequence ID" value="NZ_PVTF01000013.1"/>
</dbReference>
<evidence type="ECO:0000256" key="1">
    <source>
        <dbReference type="ARBA" id="ARBA00006484"/>
    </source>
</evidence>
<dbReference type="GO" id="GO:0016491">
    <property type="term" value="F:oxidoreductase activity"/>
    <property type="evidence" value="ECO:0007669"/>
    <property type="project" value="UniProtKB-KW"/>
</dbReference>
<dbReference type="AlphaFoldDB" id="A0A2T0SQA2"/>
<dbReference type="Pfam" id="PF13561">
    <property type="entry name" value="adh_short_C2"/>
    <property type="match status" value="1"/>
</dbReference>
<dbReference type="PANTHER" id="PTHR43477:SF1">
    <property type="entry name" value="DIHYDROANTICAPSIN 7-DEHYDROGENASE"/>
    <property type="match status" value="1"/>
</dbReference>
<evidence type="ECO:0000313" key="3">
    <source>
        <dbReference type="EMBL" id="PRY35597.1"/>
    </source>
</evidence>
<organism evidence="3 4">
    <name type="scientific">Umezawaea tangerina</name>
    <dbReference type="NCBI Taxonomy" id="84725"/>
    <lineage>
        <taxon>Bacteria</taxon>
        <taxon>Bacillati</taxon>
        <taxon>Actinomycetota</taxon>
        <taxon>Actinomycetes</taxon>
        <taxon>Pseudonocardiales</taxon>
        <taxon>Pseudonocardiaceae</taxon>
        <taxon>Umezawaea</taxon>
    </lineage>
</organism>
<dbReference type="Gene3D" id="3.40.50.720">
    <property type="entry name" value="NAD(P)-binding Rossmann-like Domain"/>
    <property type="match status" value="1"/>
</dbReference>
<comment type="caution">
    <text evidence="3">The sequence shown here is derived from an EMBL/GenBank/DDBJ whole genome shotgun (WGS) entry which is preliminary data.</text>
</comment>
<dbReference type="InterPro" id="IPR002347">
    <property type="entry name" value="SDR_fam"/>
</dbReference>
<keyword evidence="4" id="KW-1185">Reference proteome</keyword>
<dbReference type="PRINTS" id="PR00081">
    <property type="entry name" value="GDHRDH"/>
</dbReference>
<dbReference type="EMBL" id="PVTF01000013">
    <property type="protein sequence ID" value="PRY35597.1"/>
    <property type="molecule type" value="Genomic_DNA"/>
</dbReference>
<gene>
    <name evidence="3" type="ORF">CLV43_11324</name>
</gene>
<reference evidence="3 4" key="1">
    <citation type="submission" date="2018-03" db="EMBL/GenBank/DDBJ databases">
        <title>Genomic Encyclopedia of Archaeal and Bacterial Type Strains, Phase II (KMG-II): from individual species to whole genera.</title>
        <authorList>
            <person name="Goeker M."/>
        </authorList>
    </citation>
    <scope>NUCLEOTIDE SEQUENCE [LARGE SCALE GENOMIC DNA]</scope>
    <source>
        <strain evidence="3 4">DSM 44720</strain>
    </source>
</reference>
<dbReference type="SUPFAM" id="SSF51735">
    <property type="entry name" value="NAD(P)-binding Rossmann-fold domains"/>
    <property type="match status" value="1"/>
</dbReference>
<keyword evidence="2" id="KW-0560">Oxidoreductase</keyword>
<dbReference type="Proteomes" id="UP000239494">
    <property type="component" value="Unassembled WGS sequence"/>
</dbReference>
<proteinExistence type="inferred from homology"/>
<sequence length="236" mass="23971">MPLTSSTRVVVLGGSSGIGLAVAHAAAAAGALVVVGSRSAESAEHLPADATALPVDVTSAESLRAFFAEVGGFDHLVYTAGDALVRTPIADYDPERARRSFDVRLFHALDSVRAALPTLSRSGSITLTGGAAAYRGGAGRLLGSAVSGAVISAARSLAVELAPVRVNVVAPTVVRTPLWSGMPEEDRERMFAVVGGGTLLGRVAEPDDVAKAYLHLVEQDCTTGTVSLVDGGAVLA</sequence>
<dbReference type="InterPro" id="IPR051122">
    <property type="entry name" value="SDR_DHRS6-like"/>
</dbReference>
<comment type="similarity">
    <text evidence="1">Belongs to the short-chain dehydrogenases/reductases (SDR) family.</text>
</comment>
<protein>
    <submittedName>
        <fullName evidence="3">NAD(P)-dependent dehydrogenase (Short-subunit alcohol dehydrogenase family)</fullName>
    </submittedName>
</protein>
<accession>A0A2T0SQA2</accession>